<evidence type="ECO:0000313" key="4">
    <source>
        <dbReference type="Proteomes" id="UP000008810"/>
    </source>
</evidence>
<organism evidence="2">
    <name type="scientific">Brachypodium distachyon</name>
    <name type="common">Purple false brome</name>
    <name type="synonym">Trachynia distachya</name>
    <dbReference type="NCBI Taxonomy" id="15368"/>
    <lineage>
        <taxon>Eukaryota</taxon>
        <taxon>Viridiplantae</taxon>
        <taxon>Streptophyta</taxon>
        <taxon>Embryophyta</taxon>
        <taxon>Tracheophyta</taxon>
        <taxon>Spermatophyta</taxon>
        <taxon>Magnoliopsida</taxon>
        <taxon>Liliopsida</taxon>
        <taxon>Poales</taxon>
        <taxon>Poaceae</taxon>
        <taxon>BOP clade</taxon>
        <taxon>Pooideae</taxon>
        <taxon>Stipodae</taxon>
        <taxon>Brachypodieae</taxon>
        <taxon>Brachypodium</taxon>
    </lineage>
</organism>
<dbReference type="OrthoDB" id="689817at2759"/>
<dbReference type="AlphaFoldDB" id="A0A0Q3HH01"/>
<reference evidence="3" key="3">
    <citation type="submission" date="2018-08" db="UniProtKB">
        <authorList>
            <consortium name="EnsemblPlants"/>
        </authorList>
    </citation>
    <scope>IDENTIFICATION</scope>
    <source>
        <strain evidence="3">cv. Bd21</strain>
    </source>
</reference>
<dbReference type="EnsemblPlants" id="KQK21773">
    <property type="protein sequence ID" value="KQK21773"/>
    <property type="gene ID" value="BRADI_1g63006v3"/>
</dbReference>
<protein>
    <recommendedName>
        <fullName evidence="5">CCHC-type domain-containing protein</fullName>
    </recommendedName>
</protein>
<evidence type="ECO:0008006" key="5">
    <source>
        <dbReference type="Google" id="ProtNLM"/>
    </source>
</evidence>
<accession>A0A0Q3HH01</accession>
<name>A0A0Q3HH01_BRADI</name>
<proteinExistence type="predicted"/>
<feature type="region of interest" description="Disordered" evidence="1">
    <location>
        <begin position="46"/>
        <end position="116"/>
    </location>
</feature>
<sequence>MRKNQDEKENPQGRGRMTVVTCSNCGRQGHKYPTCSLPLKAELAIRKNKHRSNRVEPQDPSRAAAPSNAPGSTPASPRTRSATRHVAAAPANAPTSTPASPRTRSVTRHAAASASR</sequence>
<evidence type="ECO:0000256" key="1">
    <source>
        <dbReference type="SAM" id="MobiDB-lite"/>
    </source>
</evidence>
<reference evidence="2 3" key="1">
    <citation type="journal article" date="2010" name="Nature">
        <title>Genome sequencing and analysis of the model grass Brachypodium distachyon.</title>
        <authorList>
            <consortium name="International Brachypodium Initiative"/>
        </authorList>
    </citation>
    <scope>NUCLEOTIDE SEQUENCE [LARGE SCALE GENOMIC DNA]</scope>
    <source>
        <strain evidence="2 3">Bd21</strain>
    </source>
</reference>
<dbReference type="EMBL" id="CM000880">
    <property type="protein sequence ID" value="KQK21773.1"/>
    <property type="molecule type" value="Genomic_DNA"/>
</dbReference>
<evidence type="ECO:0000313" key="2">
    <source>
        <dbReference type="EMBL" id="KQK21773.1"/>
    </source>
</evidence>
<dbReference type="InParanoid" id="A0A0Q3HH01"/>
<gene>
    <name evidence="2" type="ORF">BRADI_1g63006v3</name>
</gene>
<keyword evidence="4" id="KW-1185">Reference proteome</keyword>
<dbReference type="Gramene" id="KQK21773">
    <property type="protein sequence ID" value="KQK21773"/>
    <property type="gene ID" value="BRADI_1g63006v3"/>
</dbReference>
<feature type="compositionally biased region" description="Polar residues" evidence="1">
    <location>
        <begin position="69"/>
        <end position="80"/>
    </location>
</feature>
<evidence type="ECO:0000313" key="3">
    <source>
        <dbReference type="EnsemblPlants" id="KQK21773"/>
    </source>
</evidence>
<feature type="compositionally biased region" description="Low complexity" evidence="1">
    <location>
        <begin position="84"/>
        <end position="104"/>
    </location>
</feature>
<dbReference type="Proteomes" id="UP000008810">
    <property type="component" value="Chromosome 1"/>
</dbReference>
<reference evidence="2" key="2">
    <citation type="submission" date="2017-06" db="EMBL/GenBank/DDBJ databases">
        <title>WGS assembly of Brachypodium distachyon.</title>
        <authorList>
            <consortium name="The International Brachypodium Initiative"/>
            <person name="Lucas S."/>
            <person name="Harmon-Smith M."/>
            <person name="Lail K."/>
            <person name="Tice H."/>
            <person name="Grimwood J."/>
            <person name="Bruce D."/>
            <person name="Barry K."/>
            <person name="Shu S."/>
            <person name="Lindquist E."/>
            <person name="Wang M."/>
            <person name="Pitluck S."/>
            <person name="Vogel J.P."/>
            <person name="Garvin D.F."/>
            <person name="Mockler T.C."/>
            <person name="Schmutz J."/>
            <person name="Rokhsar D."/>
            <person name="Bevan M.W."/>
        </authorList>
    </citation>
    <scope>NUCLEOTIDE SEQUENCE</scope>
    <source>
        <strain evidence="2">Bd21</strain>
    </source>
</reference>